<gene>
    <name evidence="1" type="ORF">GYMLUDRAFT_206211</name>
</gene>
<evidence type="ECO:0000313" key="1">
    <source>
        <dbReference type="EMBL" id="KIK54743.1"/>
    </source>
</evidence>
<accession>A0A0D0CIC4</accession>
<dbReference type="OrthoDB" id="5230947at2759"/>
<keyword evidence="2" id="KW-1185">Reference proteome</keyword>
<dbReference type="Proteomes" id="UP000053593">
    <property type="component" value="Unassembled WGS sequence"/>
</dbReference>
<organism evidence="1 2">
    <name type="scientific">Collybiopsis luxurians FD-317 M1</name>
    <dbReference type="NCBI Taxonomy" id="944289"/>
    <lineage>
        <taxon>Eukaryota</taxon>
        <taxon>Fungi</taxon>
        <taxon>Dikarya</taxon>
        <taxon>Basidiomycota</taxon>
        <taxon>Agaricomycotina</taxon>
        <taxon>Agaricomycetes</taxon>
        <taxon>Agaricomycetidae</taxon>
        <taxon>Agaricales</taxon>
        <taxon>Marasmiineae</taxon>
        <taxon>Omphalotaceae</taxon>
        <taxon>Collybiopsis</taxon>
        <taxon>Collybiopsis luxurians</taxon>
    </lineage>
</organism>
<name>A0A0D0CIC4_9AGAR</name>
<dbReference type="EMBL" id="KN834813">
    <property type="protein sequence ID" value="KIK54743.1"/>
    <property type="molecule type" value="Genomic_DNA"/>
</dbReference>
<protein>
    <submittedName>
        <fullName evidence="1">Unplaced genomic scaffold GYMLUscaffold_65, whole genome shotgun sequence</fullName>
    </submittedName>
</protein>
<dbReference type="AlphaFoldDB" id="A0A0D0CIC4"/>
<sequence length="62" mass="6222">MGIIISCITGIFACIGEAVMAVVACIAGALECIVAAITSFIVGLVDCLTCGCCSSRRTAATY</sequence>
<evidence type="ECO:0000313" key="2">
    <source>
        <dbReference type="Proteomes" id="UP000053593"/>
    </source>
</evidence>
<dbReference type="HOGENOM" id="CLU_186255_1_0_1"/>
<reference evidence="1 2" key="1">
    <citation type="submission" date="2014-04" db="EMBL/GenBank/DDBJ databases">
        <title>Evolutionary Origins and Diversification of the Mycorrhizal Mutualists.</title>
        <authorList>
            <consortium name="DOE Joint Genome Institute"/>
            <consortium name="Mycorrhizal Genomics Consortium"/>
            <person name="Kohler A."/>
            <person name="Kuo A."/>
            <person name="Nagy L.G."/>
            <person name="Floudas D."/>
            <person name="Copeland A."/>
            <person name="Barry K.W."/>
            <person name="Cichocki N."/>
            <person name="Veneault-Fourrey C."/>
            <person name="LaButti K."/>
            <person name="Lindquist E.A."/>
            <person name="Lipzen A."/>
            <person name="Lundell T."/>
            <person name="Morin E."/>
            <person name="Murat C."/>
            <person name="Riley R."/>
            <person name="Ohm R."/>
            <person name="Sun H."/>
            <person name="Tunlid A."/>
            <person name="Henrissat B."/>
            <person name="Grigoriev I.V."/>
            <person name="Hibbett D.S."/>
            <person name="Martin F."/>
        </authorList>
    </citation>
    <scope>NUCLEOTIDE SEQUENCE [LARGE SCALE GENOMIC DNA]</scope>
    <source>
        <strain evidence="1 2">FD-317 M1</strain>
    </source>
</reference>
<proteinExistence type="predicted"/>